<feature type="domain" description="PpiC" evidence="9">
    <location>
        <begin position="370"/>
        <end position="469"/>
    </location>
</feature>
<evidence type="ECO:0000256" key="5">
    <source>
        <dbReference type="ARBA" id="ARBA00023186"/>
    </source>
</evidence>
<evidence type="ECO:0000256" key="4">
    <source>
        <dbReference type="ARBA" id="ARBA00023110"/>
    </source>
</evidence>
<keyword evidence="5 7" id="KW-0143">Chaperone</keyword>
<dbReference type="GO" id="GO:0030288">
    <property type="term" value="C:outer membrane-bounded periplasmic space"/>
    <property type="evidence" value="ECO:0007669"/>
    <property type="project" value="InterPro"/>
</dbReference>
<dbReference type="SUPFAM" id="SSF54534">
    <property type="entry name" value="FKBP-like"/>
    <property type="match status" value="2"/>
</dbReference>
<name>A0A261TCD6_9BORD</name>
<dbReference type="InterPro" id="IPR027304">
    <property type="entry name" value="Trigger_fact/SurA_dom_sf"/>
</dbReference>
<reference evidence="10 11" key="1">
    <citation type="submission" date="2017-05" db="EMBL/GenBank/DDBJ databases">
        <title>Complete and WGS of Bordetella genogroups.</title>
        <authorList>
            <person name="Spilker T."/>
            <person name="LiPuma J."/>
        </authorList>
    </citation>
    <scope>NUCLEOTIDE SEQUENCE [LARGE SCALE GENOMIC DNA]</scope>
    <source>
        <strain evidence="10 11">AU10456</strain>
    </source>
</reference>
<dbReference type="GO" id="GO:0006457">
    <property type="term" value="P:protein folding"/>
    <property type="evidence" value="ECO:0007669"/>
    <property type="project" value="UniProtKB-UniRule"/>
</dbReference>
<dbReference type="Pfam" id="PF13616">
    <property type="entry name" value="Rotamase_3"/>
    <property type="match status" value="1"/>
</dbReference>
<protein>
    <recommendedName>
        <fullName evidence="7">Chaperone SurA</fullName>
    </recommendedName>
    <alternativeName>
        <fullName evidence="7">Peptidyl-prolyl cis-trans isomerase SurA</fullName>
        <shortName evidence="7">PPIase SurA</shortName>
        <ecNumber evidence="7">5.2.1.8</ecNumber>
    </alternativeName>
    <alternativeName>
        <fullName evidence="7">Rotamase SurA</fullName>
    </alternativeName>
</protein>
<dbReference type="PROSITE" id="PS51318">
    <property type="entry name" value="TAT"/>
    <property type="match status" value="1"/>
</dbReference>
<organism evidence="10 11">
    <name type="scientific">Bordetella genomosp. 5</name>
    <dbReference type="NCBI Taxonomy" id="1395608"/>
    <lineage>
        <taxon>Bacteria</taxon>
        <taxon>Pseudomonadati</taxon>
        <taxon>Pseudomonadota</taxon>
        <taxon>Betaproteobacteria</taxon>
        <taxon>Burkholderiales</taxon>
        <taxon>Alcaligenaceae</taxon>
        <taxon>Bordetella</taxon>
    </lineage>
</organism>
<dbReference type="Gene3D" id="3.10.50.40">
    <property type="match status" value="2"/>
</dbReference>
<dbReference type="InterPro" id="IPR006311">
    <property type="entry name" value="TAT_signal"/>
</dbReference>
<feature type="region of interest" description="Disordered" evidence="8">
    <location>
        <begin position="333"/>
        <end position="368"/>
    </location>
</feature>
<dbReference type="GO" id="GO:0042277">
    <property type="term" value="F:peptide binding"/>
    <property type="evidence" value="ECO:0007669"/>
    <property type="project" value="InterPro"/>
</dbReference>
<dbReference type="PANTHER" id="PTHR47637:SF1">
    <property type="entry name" value="CHAPERONE SURA"/>
    <property type="match status" value="1"/>
</dbReference>
<evidence type="ECO:0000259" key="9">
    <source>
        <dbReference type="PROSITE" id="PS50198"/>
    </source>
</evidence>
<dbReference type="SUPFAM" id="SSF109998">
    <property type="entry name" value="Triger factor/SurA peptide-binding domain-like"/>
    <property type="match status" value="1"/>
</dbReference>
<comment type="caution">
    <text evidence="10">The sequence shown here is derived from an EMBL/GenBank/DDBJ whole genome shotgun (WGS) entry which is preliminary data.</text>
</comment>
<dbReference type="InterPro" id="IPR000297">
    <property type="entry name" value="PPIase_PpiC"/>
</dbReference>
<feature type="compositionally biased region" description="Low complexity" evidence="8">
    <location>
        <begin position="206"/>
        <end position="227"/>
    </location>
</feature>
<dbReference type="InterPro" id="IPR050280">
    <property type="entry name" value="OMP_Chaperone_SurA"/>
</dbReference>
<dbReference type="InterPro" id="IPR023034">
    <property type="entry name" value="PPIase_SurA"/>
</dbReference>
<dbReference type="Proteomes" id="UP000216913">
    <property type="component" value="Unassembled WGS sequence"/>
</dbReference>
<gene>
    <name evidence="7" type="primary">surA</name>
    <name evidence="10" type="ORF">CAL25_19845</name>
</gene>
<dbReference type="GO" id="GO:0043165">
    <property type="term" value="P:Gram-negative-bacterium-type cell outer membrane assembly"/>
    <property type="evidence" value="ECO:0007669"/>
    <property type="project" value="InterPro"/>
</dbReference>
<dbReference type="HAMAP" id="MF_01183">
    <property type="entry name" value="Chaperone_SurA"/>
    <property type="match status" value="1"/>
</dbReference>
<comment type="domain">
    <text evidence="7">The PPIase activity resides only in the second parvulin domain. The N-terminal region and the C-terminal tail are necessary and sufficient for the chaperone activity of SurA. The PPIase activity is dispensable for SurA to function as a chaperone. The N-terminal region and the C-terminal tail are also required for porin recognition.</text>
</comment>
<dbReference type="GO" id="GO:0051082">
    <property type="term" value="F:unfolded protein binding"/>
    <property type="evidence" value="ECO:0007669"/>
    <property type="project" value="UniProtKB-UniRule"/>
</dbReference>
<evidence type="ECO:0000256" key="1">
    <source>
        <dbReference type="ARBA" id="ARBA00022729"/>
    </source>
</evidence>
<dbReference type="Pfam" id="PF09312">
    <property type="entry name" value="SurA_N"/>
    <property type="match status" value="1"/>
</dbReference>
<sequence precursor="true">MMRRLHTSRRFCGSLLALALGAALPGAASAQSGSRPAAPAAAPAAPSNVPAPSERFVDGIAAVVNKDVITMREVREASAQASADLKKRGIQVPPTADLERQVLQRLIYERLERGEADRLGIRVDNAQVDQAINMVAARNKMTPVQLRGEVEKSGIPWDQYRKSLQDEIRMDRLRQRTIDSNIVISDAEVDAFLRDQEHNPASMMNAPAQAQQAPQAPQPAPQAQTQAGPVQIALAQILVRVPEGASSDEVATLRKKAEGLLARVKRGDDFASVAAASSDGPEALQGGVMGARPLDGWPDLFVKAVASVPAGQVSGLVQSGNGFHILKVLQRAGGGAPAPAPQQQAQQPAPQQAPQAPRDAGLAKQGPVQVTQTHARHILIKTSTVMSDEQARQRLEQIYQRLVNGSVKFEDMARQYSQDATAPQGGDLGWVNPGEMVPAFEAGMNALKDGQISHPVMSPFGWHLIQVVERRQHDVADEMQRMRARQILYERRAGPAFEDWMEQLRSQAYIDNRLEKRERLEQNNR</sequence>
<comment type="function">
    <text evidence="7">Chaperone involved in the correct folding and assembly of outer membrane proteins. Recognizes specific patterns of aromatic residues and the orientation of their side chains, which are found more frequently in integral outer membrane proteins. May act in both early periplasmic and late outer membrane-associated steps of protein maturation.</text>
</comment>
<dbReference type="EC" id="5.2.1.8" evidence="7"/>
<comment type="subcellular location">
    <subcellularLocation>
        <location evidence="7">Periplasm</location>
    </subcellularLocation>
    <text evidence="7">Is capable of associating with the outer membrane.</text>
</comment>
<evidence type="ECO:0000256" key="6">
    <source>
        <dbReference type="ARBA" id="ARBA00023235"/>
    </source>
</evidence>
<keyword evidence="2 7" id="KW-0677">Repeat</keyword>
<feature type="signal peptide" evidence="7">
    <location>
        <begin position="1"/>
        <end position="30"/>
    </location>
</feature>
<feature type="compositionally biased region" description="Low complexity" evidence="8">
    <location>
        <begin position="341"/>
        <end position="357"/>
    </location>
</feature>
<dbReference type="EMBL" id="NEVP01000011">
    <property type="protein sequence ID" value="OZI46921.1"/>
    <property type="molecule type" value="Genomic_DNA"/>
</dbReference>
<keyword evidence="11" id="KW-1185">Reference proteome</keyword>
<feature type="region of interest" description="Disordered" evidence="8">
    <location>
        <begin position="203"/>
        <end position="227"/>
    </location>
</feature>
<dbReference type="GO" id="GO:0003755">
    <property type="term" value="F:peptidyl-prolyl cis-trans isomerase activity"/>
    <property type="evidence" value="ECO:0007669"/>
    <property type="project" value="UniProtKB-UniRule"/>
</dbReference>
<dbReference type="PROSITE" id="PS50198">
    <property type="entry name" value="PPIC_PPIASE_2"/>
    <property type="match status" value="2"/>
</dbReference>
<keyword evidence="3 7" id="KW-0574">Periplasm</keyword>
<keyword evidence="4 7" id="KW-0697">Rotamase</keyword>
<dbReference type="Pfam" id="PF00639">
    <property type="entry name" value="Rotamase"/>
    <property type="match status" value="1"/>
</dbReference>
<keyword evidence="6 7" id="KW-0413">Isomerase</keyword>
<dbReference type="InterPro" id="IPR046357">
    <property type="entry name" value="PPIase_dom_sf"/>
</dbReference>
<feature type="region of interest" description="Disordered" evidence="8">
    <location>
        <begin position="29"/>
        <end position="51"/>
    </location>
</feature>
<dbReference type="InterPro" id="IPR015391">
    <property type="entry name" value="SurA_N"/>
</dbReference>
<dbReference type="GO" id="GO:0050821">
    <property type="term" value="P:protein stabilization"/>
    <property type="evidence" value="ECO:0007669"/>
    <property type="project" value="InterPro"/>
</dbReference>
<evidence type="ECO:0000256" key="3">
    <source>
        <dbReference type="ARBA" id="ARBA00022764"/>
    </source>
</evidence>
<dbReference type="AlphaFoldDB" id="A0A261TCD6"/>
<accession>A0A261TCD6</accession>
<dbReference type="Gene3D" id="1.10.4030.10">
    <property type="entry name" value="Porin chaperone SurA, peptide-binding domain"/>
    <property type="match status" value="1"/>
</dbReference>
<feature type="domain" description="PpiC" evidence="9">
    <location>
        <begin position="229"/>
        <end position="330"/>
    </location>
</feature>
<evidence type="ECO:0000256" key="7">
    <source>
        <dbReference type="HAMAP-Rule" id="MF_01183"/>
    </source>
</evidence>
<dbReference type="RefSeq" id="WP_094803038.1">
    <property type="nucleotide sequence ID" value="NZ_NEVN01000001.1"/>
</dbReference>
<comment type="catalytic activity">
    <reaction evidence="7">
        <text>[protein]-peptidylproline (omega=180) = [protein]-peptidylproline (omega=0)</text>
        <dbReference type="Rhea" id="RHEA:16237"/>
        <dbReference type="Rhea" id="RHEA-COMP:10747"/>
        <dbReference type="Rhea" id="RHEA-COMP:10748"/>
        <dbReference type="ChEBI" id="CHEBI:83833"/>
        <dbReference type="ChEBI" id="CHEBI:83834"/>
        <dbReference type="EC" id="5.2.1.8"/>
    </reaction>
</comment>
<proteinExistence type="inferred from homology"/>
<evidence type="ECO:0000313" key="11">
    <source>
        <dbReference type="Proteomes" id="UP000216913"/>
    </source>
</evidence>
<evidence type="ECO:0000256" key="2">
    <source>
        <dbReference type="ARBA" id="ARBA00022737"/>
    </source>
</evidence>
<feature type="chain" id="PRO_5013415482" description="Chaperone SurA" evidence="7">
    <location>
        <begin position="31"/>
        <end position="525"/>
    </location>
</feature>
<keyword evidence="1 7" id="KW-0732">Signal</keyword>
<dbReference type="OrthoDB" id="14196at2"/>
<evidence type="ECO:0000256" key="8">
    <source>
        <dbReference type="SAM" id="MobiDB-lite"/>
    </source>
</evidence>
<dbReference type="PANTHER" id="PTHR47637">
    <property type="entry name" value="CHAPERONE SURA"/>
    <property type="match status" value="1"/>
</dbReference>
<evidence type="ECO:0000313" key="10">
    <source>
        <dbReference type="EMBL" id="OZI46921.1"/>
    </source>
</evidence>